<dbReference type="EMBL" id="JAIWYP010000003">
    <property type="protein sequence ID" value="KAH3853206.1"/>
    <property type="molecule type" value="Genomic_DNA"/>
</dbReference>
<proteinExistence type="predicted"/>
<reference evidence="2" key="1">
    <citation type="journal article" date="2019" name="bioRxiv">
        <title>The Genome of the Zebra Mussel, Dreissena polymorpha: A Resource for Invasive Species Research.</title>
        <authorList>
            <person name="McCartney M.A."/>
            <person name="Auch B."/>
            <person name="Kono T."/>
            <person name="Mallez S."/>
            <person name="Zhang Y."/>
            <person name="Obille A."/>
            <person name="Becker A."/>
            <person name="Abrahante J.E."/>
            <person name="Garbe J."/>
            <person name="Badalamenti J.P."/>
            <person name="Herman A."/>
            <person name="Mangelson H."/>
            <person name="Liachko I."/>
            <person name="Sullivan S."/>
            <person name="Sone E.D."/>
            <person name="Koren S."/>
            <person name="Silverstein K.A.T."/>
            <person name="Beckman K.B."/>
            <person name="Gohl D.M."/>
        </authorList>
    </citation>
    <scope>NUCLEOTIDE SEQUENCE</scope>
    <source>
        <strain evidence="2">Duluth1</strain>
        <tissue evidence="2">Whole animal</tissue>
    </source>
</reference>
<comment type="caution">
    <text evidence="2">The sequence shown here is derived from an EMBL/GenBank/DDBJ whole genome shotgun (WGS) entry which is preliminary data.</text>
</comment>
<keyword evidence="3" id="KW-1185">Reference proteome</keyword>
<evidence type="ECO:0000256" key="1">
    <source>
        <dbReference type="SAM" id="MobiDB-lite"/>
    </source>
</evidence>
<organism evidence="2 3">
    <name type="scientific">Dreissena polymorpha</name>
    <name type="common">Zebra mussel</name>
    <name type="synonym">Mytilus polymorpha</name>
    <dbReference type="NCBI Taxonomy" id="45954"/>
    <lineage>
        <taxon>Eukaryota</taxon>
        <taxon>Metazoa</taxon>
        <taxon>Spiralia</taxon>
        <taxon>Lophotrochozoa</taxon>
        <taxon>Mollusca</taxon>
        <taxon>Bivalvia</taxon>
        <taxon>Autobranchia</taxon>
        <taxon>Heteroconchia</taxon>
        <taxon>Euheterodonta</taxon>
        <taxon>Imparidentia</taxon>
        <taxon>Neoheterodontei</taxon>
        <taxon>Myida</taxon>
        <taxon>Dreissenoidea</taxon>
        <taxon>Dreissenidae</taxon>
        <taxon>Dreissena</taxon>
    </lineage>
</organism>
<reference evidence="2" key="2">
    <citation type="submission" date="2020-11" db="EMBL/GenBank/DDBJ databases">
        <authorList>
            <person name="McCartney M.A."/>
            <person name="Auch B."/>
            <person name="Kono T."/>
            <person name="Mallez S."/>
            <person name="Becker A."/>
            <person name="Gohl D.M."/>
            <person name="Silverstein K.A.T."/>
            <person name="Koren S."/>
            <person name="Bechman K.B."/>
            <person name="Herman A."/>
            <person name="Abrahante J.E."/>
            <person name="Garbe J."/>
        </authorList>
    </citation>
    <scope>NUCLEOTIDE SEQUENCE</scope>
    <source>
        <strain evidence="2">Duluth1</strain>
        <tissue evidence="2">Whole animal</tissue>
    </source>
</reference>
<dbReference type="Proteomes" id="UP000828390">
    <property type="component" value="Unassembled WGS sequence"/>
</dbReference>
<name>A0A9D4L808_DREPO</name>
<accession>A0A9D4L808</accession>
<protein>
    <submittedName>
        <fullName evidence="2">Uncharacterized protein</fullName>
    </submittedName>
</protein>
<evidence type="ECO:0000313" key="2">
    <source>
        <dbReference type="EMBL" id="KAH3853206.1"/>
    </source>
</evidence>
<dbReference type="AlphaFoldDB" id="A0A9D4L808"/>
<feature type="region of interest" description="Disordered" evidence="1">
    <location>
        <begin position="1"/>
        <end position="22"/>
    </location>
</feature>
<sequence>MPMNGAAARQQNRPNVPAASPSGYWKLNMYFPLVYYLMSELETAAQPRYIAQHLLPRKAVDITHEVGAEIFQAYQDEILVTRDQFLSEIRICRKKWT</sequence>
<evidence type="ECO:0000313" key="3">
    <source>
        <dbReference type="Proteomes" id="UP000828390"/>
    </source>
</evidence>
<gene>
    <name evidence="2" type="ORF">DPMN_095728</name>
</gene>